<dbReference type="Proteomes" id="UP000447355">
    <property type="component" value="Unassembled WGS sequence"/>
</dbReference>
<gene>
    <name evidence="1" type="ORF">GTP90_18830</name>
</gene>
<protein>
    <recommendedName>
        <fullName evidence="3">Type-F conjugative transfer system protein TrbI</fullName>
    </recommendedName>
</protein>
<dbReference type="RefSeq" id="WP_161085004.1">
    <property type="nucleotide sequence ID" value="NZ_WWCX01000035.1"/>
</dbReference>
<sequence length="117" mass="13010">MKPLALNALLAAIVCIASLAAYDWIIARPYRTVGVVDSVAVFRLEEERLASQMARDMSAEQRDRLASQARAFAREFPRALEQVAIDCGCLVVERSAVIGTPPHMVDLTPELKRRMQL</sequence>
<organism evidence="1 2">
    <name type="scientific">Duganella vulcania</name>
    <dbReference type="NCBI Taxonomy" id="2692166"/>
    <lineage>
        <taxon>Bacteria</taxon>
        <taxon>Pseudomonadati</taxon>
        <taxon>Pseudomonadota</taxon>
        <taxon>Betaproteobacteria</taxon>
        <taxon>Burkholderiales</taxon>
        <taxon>Oxalobacteraceae</taxon>
        <taxon>Telluria group</taxon>
        <taxon>Duganella</taxon>
    </lineage>
</organism>
<comment type="caution">
    <text evidence="1">The sequence shown here is derived from an EMBL/GenBank/DDBJ whole genome shotgun (WGS) entry which is preliminary data.</text>
</comment>
<evidence type="ECO:0008006" key="3">
    <source>
        <dbReference type="Google" id="ProtNLM"/>
    </source>
</evidence>
<proteinExistence type="predicted"/>
<reference evidence="1" key="1">
    <citation type="submission" date="2019-12" db="EMBL/GenBank/DDBJ databases">
        <title>Novel species isolated from a subtropical stream in China.</title>
        <authorList>
            <person name="Lu H."/>
        </authorList>
    </citation>
    <scope>NUCLEOTIDE SEQUENCE [LARGE SCALE GENOMIC DNA]</scope>
    <source>
        <strain evidence="1">FT81W</strain>
    </source>
</reference>
<evidence type="ECO:0000313" key="1">
    <source>
        <dbReference type="EMBL" id="MYM95918.1"/>
    </source>
</evidence>
<dbReference type="AlphaFoldDB" id="A0A845GRT1"/>
<accession>A0A845GRT1</accession>
<name>A0A845GRT1_9BURK</name>
<dbReference type="EMBL" id="WWCX01000035">
    <property type="protein sequence ID" value="MYM95918.1"/>
    <property type="molecule type" value="Genomic_DNA"/>
</dbReference>
<evidence type="ECO:0000313" key="2">
    <source>
        <dbReference type="Proteomes" id="UP000447355"/>
    </source>
</evidence>